<dbReference type="AlphaFoldDB" id="A0A224YJN5"/>
<proteinExistence type="predicted"/>
<name>A0A224YJN5_9ACAR</name>
<accession>A0A224YJN5</accession>
<protein>
    <submittedName>
        <fullName evidence="1">Uncharacterized protein</fullName>
    </submittedName>
</protein>
<organism evidence="1">
    <name type="scientific">Rhipicephalus zambeziensis</name>
    <dbReference type="NCBI Taxonomy" id="60191"/>
    <lineage>
        <taxon>Eukaryota</taxon>
        <taxon>Metazoa</taxon>
        <taxon>Ecdysozoa</taxon>
        <taxon>Arthropoda</taxon>
        <taxon>Chelicerata</taxon>
        <taxon>Arachnida</taxon>
        <taxon>Acari</taxon>
        <taxon>Parasitiformes</taxon>
        <taxon>Ixodida</taxon>
        <taxon>Ixodoidea</taxon>
        <taxon>Ixodidae</taxon>
        <taxon>Rhipicephalinae</taxon>
        <taxon>Rhipicephalus</taxon>
        <taxon>Rhipicephalus</taxon>
    </lineage>
</organism>
<reference evidence="1" key="1">
    <citation type="journal article" date="2017" name="Parasit. Vectors">
        <title>Sialotranscriptomics of Rhipicephalus zambeziensis reveals intricate expression profiles of secretory proteins and suggests tight temporal transcriptional regulation during blood-feeding.</title>
        <authorList>
            <person name="de Castro M.H."/>
            <person name="de Klerk D."/>
            <person name="Pienaar R."/>
            <person name="Rees D.J.G."/>
            <person name="Mans B.J."/>
        </authorList>
    </citation>
    <scope>NUCLEOTIDE SEQUENCE</scope>
    <source>
        <tissue evidence="1">Salivary glands</tissue>
    </source>
</reference>
<sequence length="134" mass="14813">MVSAWTQSEEVQHFRYAYSPLKVPLPSKEEPPLVTFLNKSAIAIQMLLHSNETQQSQAEGVTKQHPLDCRGQRLVAAGPAKAMEGINALSQRCIAKEVADKTMWCTGISEANLYSPKVSCWTQSEYLKDGDDAS</sequence>
<evidence type="ECO:0000313" key="1">
    <source>
        <dbReference type="EMBL" id="MAA14062.1"/>
    </source>
</evidence>
<dbReference type="EMBL" id="GFPF01002916">
    <property type="protein sequence ID" value="MAA14062.1"/>
    <property type="molecule type" value="Transcribed_RNA"/>
</dbReference>